<dbReference type="InterPro" id="IPR001123">
    <property type="entry name" value="LeuE-type"/>
</dbReference>
<keyword evidence="5 6" id="KW-0472">Membrane</keyword>
<dbReference type="GO" id="GO:0005886">
    <property type="term" value="C:plasma membrane"/>
    <property type="evidence" value="ECO:0007669"/>
    <property type="project" value="UniProtKB-SubCell"/>
</dbReference>
<dbReference type="PANTHER" id="PTHR30086">
    <property type="entry name" value="ARGININE EXPORTER PROTEIN ARGO"/>
    <property type="match status" value="1"/>
</dbReference>
<evidence type="ECO:0000256" key="2">
    <source>
        <dbReference type="ARBA" id="ARBA00022475"/>
    </source>
</evidence>
<feature type="transmembrane region" description="Helical" evidence="6">
    <location>
        <begin position="140"/>
        <end position="164"/>
    </location>
</feature>
<reference evidence="7" key="2">
    <citation type="submission" date="2020-09" db="EMBL/GenBank/DDBJ databases">
        <authorList>
            <person name="Sun Q."/>
            <person name="Zhou Y."/>
        </authorList>
    </citation>
    <scope>NUCLEOTIDE SEQUENCE</scope>
    <source>
        <strain evidence="7">CGMCC 1.15371</strain>
    </source>
</reference>
<sequence>MSLFSFLIYVFVMTFTPGPNNIMAMVTANQQGFKRSFCFCSGVGLGFFVIMIACSYFNLMLKTSVPKIECILTVVGSLYMLYLVVKVFISHADDEDNEKGKNKGFFSGMLLQFINPKVFVFGLTVIASFVIPFYHSNMSLILFSLFLAGVGLLAPVCWSVFGCLFKRFLTKYQRGFNIAMALLLLYSAAALYMEG</sequence>
<gene>
    <name evidence="7" type="ORF">GCM10011391_07420</name>
</gene>
<evidence type="ECO:0000313" key="8">
    <source>
        <dbReference type="Proteomes" id="UP000628775"/>
    </source>
</evidence>
<comment type="caution">
    <text evidence="7">The sequence shown here is derived from an EMBL/GenBank/DDBJ whole genome shotgun (WGS) entry which is preliminary data.</text>
</comment>
<dbReference type="Pfam" id="PF01810">
    <property type="entry name" value="LysE"/>
    <property type="match status" value="1"/>
</dbReference>
<evidence type="ECO:0000313" key="7">
    <source>
        <dbReference type="EMBL" id="GGE31267.1"/>
    </source>
</evidence>
<evidence type="ECO:0000256" key="6">
    <source>
        <dbReference type="SAM" id="Phobius"/>
    </source>
</evidence>
<feature type="transmembrane region" description="Helical" evidence="6">
    <location>
        <begin position="71"/>
        <end position="89"/>
    </location>
</feature>
<dbReference type="Proteomes" id="UP000628775">
    <property type="component" value="Unassembled WGS sequence"/>
</dbReference>
<feature type="transmembrane region" description="Helical" evidence="6">
    <location>
        <begin position="38"/>
        <end position="59"/>
    </location>
</feature>
<comment type="subcellular location">
    <subcellularLocation>
        <location evidence="1">Cell membrane</location>
        <topology evidence="1">Multi-pass membrane protein</topology>
    </subcellularLocation>
</comment>
<evidence type="ECO:0000256" key="4">
    <source>
        <dbReference type="ARBA" id="ARBA00022989"/>
    </source>
</evidence>
<dbReference type="AlphaFoldDB" id="A0A8J2VNS0"/>
<feature type="transmembrane region" description="Helical" evidence="6">
    <location>
        <begin position="110"/>
        <end position="134"/>
    </location>
</feature>
<name>A0A8J2VNS0_9BACL</name>
<feature type="transmembrane region" description="Helical" evidence="6">
    <location>
        <begin position="6"/>
        <end position="26"/>
    </location>
</feature>
<evidence type="ECO:0000256" key="3">
    <source>
        <dbReference type="ARBA" id="ARBA00022692"/>
    </source>
</evidence>
<dbReference type="PANTHER" id="PTHR30086:SF20">
    <property type="entry name" value="ARGININE EXPORTER PROTEIN ARGO-RELATED"/>
    <property type="match status" value="1"/>
</dbReference>
<accession>A0A8J2VNS0</accession>
<evidence type="ECO:0000256" key="1">
    <source>
        <dbReference type="ARBA" id="ARBA00004651"/>
    </source>
</evidence>
<dbReference type="GO" id="GO:0033228">
    <property type="term" value="P:cysteine export across plasma membrane"/>
    <property type="evidence" value="ECO:0007669"/>
    <property type="project" value="TreeGrafter"/>
</dbReference>
<dbReference type="RefSeq" id="WP_188689327.1">
    <property type="nucleotide sequence ID" value="NZ_BMIR01000002.1"/>
</dbReference>
<proteinExistence type="predicted"/>
<evidence type="ECO:0000256" key="5">
    <source>
        <dbReference type="ARBA" id="ARBA00023136"/>
    </source>
</evidence>
<protein>
    <submittedName>
        <fullName evidence="7">Amino acid transporter LysE</fullName>
    </submittedName>
</protein>
<keyword evidence="3 6" id="KW-0812">Transmembrane</keyword>
<dbReference type="GO" id="GO:0015171">
    <property type="term" value="F:amino acid transmembrane transporter activity"/>
    <property type="evidence" value="ECO:0007669"/>
    <property type="project" value="TreeGrafter"/>
</dbReference>
<feature type="transmembrane region" description="Helical" evidence="6">
    <location>
        <begin position="176"/>
        <end position="193"/>
    </location>
</feature>
<dbReference type="EMBL" id="BMIR01000002">
    <property type="protein sequence ID" value="GGE31267.1"/>
    <property type="molecule type" value="Genomic_DNA"/>
</dbReference>
<keyword evidence="2" id="KW-1003">Cell membrane</keyword>
<reference evidence="7" key="1">
    <citation type="journal article" date="2014" name="Int. J. Syst. Evol. Microbiol.">
        <title>Complete genome sequence of Corynebacterium casei LMG S-19264T (=DSM 44701T), isolated from a smear-ripened cheese.</title>
        <authorList>
            <consortium name="US DOE Joint Genome Institute (JGI-PGF)"/>
            <person name="Walter F."/>
            <person name="Albersmeier A."/>
            <person name="Kalinowski J."/>
            <person name="Ruckert C."/>
        </authorList>
    </citation>
    <scope>NUCLEOTIDE SEQUENCE</scope>
    <source>
        <strain evidence="7">CGMCC 1.15371</strain>
    </source>
</reference>
<keyword evidence="8" id="KW-1185">Reference proteome</keyword>
<keyword evidence="4 6" id="KW-1133">Transmembrane helix</keyword>
<organism evidence="7 8">
    <name type="scientific">Pullulanibacillus camelliae</name>
    <dbReference type="NCBI Taxonomy" id="1707096"/>
    <lineage>
        <taxon>Bacteria</taxon>
        <taxon>Bacillati</taxon>
        <taxon>Bacillota</taxon>
        <taxon>Bacilli</taxon>
        <taxon>Bacillales</taxon>
        <taxon>Sporolactobacillaceae</taxon>
        <taxon>Pullulanibacillus</taxon>
    </lineage>
</organism>